<organism evidence="7 8">
    <name type="scientific">Jimgerdemannia flammicorona</name>
    <dbReference type="NCBI Taxonomy" id="994334"/>
    <lineage>
        <taxon>Eukaryota</taxon>
        <taxon>Fungi</taxon>
        <taxon>Fungi incertae sedis</taxon>
        <taxon>Mucoromycota</taxon>
        <taxon>Mucoromycotina</taxon>
        <taxon>Endogonomycetes</taxon>
        <taxon>Endogonales</taxon>
        <taxon>Endogonaceae</taxon>
        <taxon>Jimgerdemannia</taxon>
    </lineage>
</organism>
<evidence type="ECO:0000256" key="4">
    <source>
        <dbReference type="SAM" id="MobiDB-lite"/>
    </source>
</evidence>
<dbReference type="Gene3D" id="2.60.40.790">
    <property type="match status" value="1"/>
</dbReference>
<name>A0A433QZI0_9FUNG</name>
<evidence type="ECO:0000256" key="2">
    <source>
        <dbReference type="PROSITE-ProRule" id="PRU00285"/>
    </source>
</evidence>
<evidence type="ECO:0000256" key="3">
    <source>
        <dbReference type="RuleBase" id="RU003616"/>
    </source>
</evidence>
<feature type="domain" description="SHSP" evidence="5">
    <location>
        <begin position="36"/>
        <end position="185"/>
    </location>
</feature>
<accession>A0A433QZI0</accession>
<feature type="region of interest" description="Disordered" evidence="4">
    <location>
        <begin position="107"/>
        <end position="131"/>
    </location>
</feature>
<evidence type="ECO:0000259" key="6">
    <source>
        <dbReference type="PROSITE" id="PS51203"/>
    </source>
</evidence>
<feature type="domain" description="CS" evidence="6">
    <location>
        <begin position="40"/>
        <end position="183"/>
    </location>
</feature>
<feature type="compositionally biased region" description="Polar residues" evidence="4">
    <location>
        <begin position="107"/>
        <end position="117"/>
    </location>
</feature>
<dbReference type="Pfam" id="PF00011">
    <property type="entry name" value="HSP20"/>
    <property type="match status" value="1"/>
</dbReference>
<dbReference type="SUPFAM" id="SSF49764">
    <property type="entry name" value="HSP20-like chaperones"/>
    <property type="match status" value="1"/>
</dbReference>
<gene>
    <name evidence="7" type="ORF">BC938DRAFT_475134</name>
</gene>
<comment type="similarity">
    <text evidence="2 3">Belongs to the small heat shock protein (HSP20) family.</text>
</comment>
<evidence type="ECO:0000259" key="5">
    <source>
        <dbReference type="PROSITE" id="PS01031"/>
    </source>
</evidence>
<keyword evidence="8" id="KW-1185">Reference proteome</keyword>
<comment type="caution">
    <text evidence="7">The sequence shown here is derived from an EMBL/GenBank/DDBJ whole genome shotgun (WGS) entry which is preliminary data.</text>
</comment>
<protein>
    <submittedName>
        <fullName evidence="7">HSP20-like chaperone</fullName>
    </submittedName>
</protein>
<proteinExistence type="inferred from homology"/>
<dbReference type="InterPro" id="IPR031107">
    <property type="entry name" value="Small_HSP"/>
</dbReference>
<dbReference type="Proteomes" id="UP000274822">
    <property type="component" value="Unassembled WGS sequence"/>
</dbReference>
<dbReference type="InterPro" id="IPR007052">
    <property type="entry name" value="CS_dom"/>
</dbReference>
<dbReference type="AlphaFoldDB" id="A0A433QZI0"/>
<dbReference type="PANTHER" id="PTHR11527">
    <property type="entry name" value="HEAT-SHOCK PROTEIN 20 FAMILY MEMBER"/>
    <property type="match status" value="1"/>
</dbReference>
<keyword evidence="1" id="KW-0346">Stress response</keyword>
<evidence type="ECO:0000313" key="8">
    <source>
        <dbReference type="Proteomes" id="UP000274822"/>
    </source>
</evidence>
<dbReference type="EMBL" id="RBNJ01000199">
    <property type="protein sequence ID" value="RUS35151.1"/>
    <property type="molecule type" value="Genomic_DNA"/>
</dbReference>
<sequence>MSLINRVFPEIFRDAGRAFAMLDDPFLQAARRSIVPGFGSLRPAVDISETDKAYVLEAEVPGMKKKDLDIEFTDDTTLIVKGKIERSSETGAGAGFGAKDESIIEQGENQQQQSTDVVSAEGPQMGVSDPRQTWWSSERVLGSFQRSFTFPGKIDPANVKATYKDGVLTITVPKPESKVNKITID</sequence>
<evidence type="ECO:0000313" key="7">
    <source>
        <dbReference type="EMBL" id="RUS35151.1"/>
    </source>
</evidence>
<dbReference type="InterPro" id="IPR008978">
    <property type="entry name" value="HSP20-like_chaperone"/>
</dbReference>
<dbReference type="PROSITE" id="PS01031">
    <property type="entry name" value="SHSP"/>
    <property type="match status" value="1"/>
</dbReference>
<evidence type="ECO:0000256" key="1">
    <source>
        <dbReference type="ARBA" id="ARBA00023016"/>
    </source>
</evidence>
<dbReference type="CDD" id="cd06464">
    <property type="entry name" value="ACD_sHsps-like"/>
    <property type="match status" value="1"/>
</dbReference>
<dbReference type="InterPro" id="IPR002068">
    <property type="entry name" value="A-crystallin/Hsp20_dom"/>
</dbReference>
<reference evidence="7 8" key="1">
    <citation type="journal article" date="2018" name="New Phytol.">
        <title>Phylogenomics of Endogonaceae and evolution of mycorrhizas within Mucoromycota.</title>
        <authorList>
            <person name="Chang Y."/>
            <person name="Desiro A."/>
            <person name="Na H."/>
            <person name="Sandor L."/>
            <person name="Lipzen A."/>
            <person name="Clum A."/>
            <person name="Barry K."/>
            <person name="Grigoriev I.V."/>
            <person name="Martin F.M."/>
            <person name="Stajich J.E."/>
            <person name="Smith M.E."/>
            <person name="Bonito G."/>
            <person name="Spatafora J.W."/>
        </authorList>
    </citation>
    <scope>NUCLEOTIDE SEQUENCE [LARGE SCALE GENOMIC DNA]</scope>
    <source>
        <strain evidence="7 8">AD002</strain>
    </source>
</reference>
<dbReference type="PROSITE" id="PS51203">
    <property type="entry name" value="CS"/>
    <property type="match status" value="1"/>
</dbReference>